<feature type="transmembrane region" description="Helical" evidence="8">
    <location>
        <begin position="251"/>
        <end position="276"/>
    </location>
</feature>
<evidence type="ECO:0000256" key="3">
    <source>
        <dbReference type="ARBA" id="ARBA00022692"/>
    </source>
</evidence>
<keyword evidence="2" id="KW-1003">Cell membrane</keyword>
<comment type="subcellular location">
    <subcellularLocation>
        <location evidence="1">Cell membrane</location>
        <topology evidence="1">Multi-pass membrane protein</topology>
    </subcellularLocation>
</comment>
<evidence type="ECO:0000256" key="7">
    <source>
        <dbReference type="ARBA" id="ARBA00023180"/>
    </source>
</evidence>
<sequence length="323" mass="35948">MPGEGKPTSCGIVHWISFSSARAVVKCSKIEGKGPCPVTSISSSLFLPTGLFENPGTISCALRPVSPLFQLSCQMIKASDLISVLSANISENGAVKFGEFEEKLLQVVLDVLGTDYNTVVPKDMSFDSLLPNGSWKGVIGMIQKGEADLAFIYPSVIEEKMKAASFSTDYAIDACIFITVIPETIKSAFSFLHPFVITTQIAVFLSVSLMAILFAKFRKRKYAVFETFFKLFGNFSQQPSMLEDRSLKYKVLLMTWLLFATVISLRYSATLLSFLIRPIKDTMIRTFSELTKAVPRGTRKAIFFNYKLSVSSKFRRRLSDSSW</sequence>
<evidence type="ECO:0000256" key="5">
    <source>
        <dbReference type="ARBA" id="ARBA00023136"/>
    </source>
</evidence>
<keyword evidence="3 8" id="KW-0812">Transmembrane</keyword>
<evidence type="ECO:0000256" key="1">
    <source>
        <dbReference type="ARBA" id="ARBA00004651"/>
    </source>
</evidence>
<keyword evidence="7" id="KW-0325">Glycoprotein</keyword>
<dbReference type="OrthoDB" id="6437138at2759"/>
<dbReference type="PANTHER" id="PTHR42643">
    <property type="entry name" value="IONOTROPIC RECEPTOR 20A-RELATED"/>
    <property type="match status" value="1"/>
</dbReference>
<evidence type="ECO:0000313" key="10">
    <source>
        <dbReference type="Proteomes" id="UP000499080"/>
    </source>
</evidence>
<dbReference type="Gene3D" id="1.10.287.70">
    <property type="match status" value="1"/>
</dbReference>
<evidence type="ECO:0000256" key="2">
    <source>
        <dbReference type="ARBA" id="ARBA00022475"/>
    </source>
</evidence>
<accession>A0A4Y2EPH2</accession>
<gene>
    <name evidence="9" type="ORF">AVEN_165826_1</name>
</gene>
<dbReference type="Proteomes" id="UP000499080">
    <property type="component" value="Unassembled WGS sequence"/>
</dbReference>
<feature type="transmembrane region" description="Helical" evidence="8">
    <location>
        <begin position="191"/>
        <end position="215"/>
    </location>
</feature>
<dbReference type="Gene3D" id="3.40.190.10">
    <property type="entry name" value="Periplasmic binding protein-like II"/>
    <property type="match status" value="1"/>
</dbReference>
<comment type="caution">
    <text evidence="9">The sequence shown here is derived from an EMBL/GenBank/DDBJ whole genome shotgun (WGS) entry which is preliminary data.</text>
</comment>
<proteinExistence type="predicted"/>
<keyword evidence="4 8" id="KW-1133">Transmembrane helix</keyword>
<keyword evidence="10" id="KW-1185">Reference proteome</keyword>
<evidence type="ECO:0000256" key="8">
    <source>
        <dbReference type="SAM" id="Phobius"/>
    </source>
</evidence>
<organism evidence="9 10">
    <name type="scientific">Araneus ventricosus</name>
    <name type="common">Orbweaver spider</name>
    <name type="synonym">Epeira ventricosa</name>
    <dbReference type="NCBI Taxonomy" id="182803"/>
    <lineage>
        <taxon>Eukaryota</taxon>
        <taxon>Metazoa</taxon>
        <taxon>Ecdysozoa</taxon>
        <taxon>Arthropoda</taxon>
        <taxon>Chelicerata</taxon>
        <taxon>Arachnida</taxon>
        <taxon>Araneae</taxon>
        <taxon>Araneomorphae</taxon>
        <taxon>Entelegynae</taxon>
        <taxon>Araneoidea</taxon>
        <taxon>Araneidae</taxon>
        <taxon>Araneus</taxon>
    </lineage>
</organism>
<keyword evidence="6" id="KW-0675">Receptor</keyword>
<reference evidence="9 10" key="1">
    <citation type="journal article" date="2019" name="Sci. Rep.">
        <title>Orb-weaving spider Araneus ventricosus genome elucidates the spidroin gene catalogue.</title>
        <authorList>
            <person name="Kono N."/>
            <person name="Nakamura H."/>
            <person name="Ohtoshi R."/>
            <person name="Moran D.A.P."/>
            <person name="Shinohara A."/>
            <person name="Yoshida Y."/>
            <person name="Fujiwara M."/>
            <person name="Mori M."/>
            <person name="Tomita M."/>
            <person name="Arakawa K."/>
        </authorList>
    </citation>
    <scope>NUCLEOTIDE SEQUENCE [LARGE SCALE GENOMIC DNA]</scope>
</reference>
<keyword evidence="5 8" id="KW-0472">Membrane</keyword>
<protein>
    <recommendedName>
        <fullName evidence="11">Ionotropic glutamate receptor L-glutamate and glycine-binding domain-containing protein</fullName>
    </recommendedName>
</protein>
<evidence type="ECO:0000256" key="6">
    <source>
        <dbReference type="ARBA" id="ARBA00023170"/>
    </source>
</evidence>
<dbReference type="AlphaFoldDB" id="A0A4Y2EPH2"/>
<name>A0A4Y2EPH2_ARAVE</name>
<evidence type="ECO:0000256" key="4">
    <source>
        <dbReference type="ARBA" id="ARBA00022989"/>
    </source>
</evidence>
<dbReference type="EMBL" id="BGPR01000654">
    <property type="protein sequence ID" value="GBM30229.1"/>
    <property type="molecule type" value="Genomic_DNA"/>
</dbReference>
<dbReference type="InterPro" id="IPR052192">
    <property type="entry name" value="Insect_Ionotropic_Sensory_Rcpt"/>
</dbReference>
<dbReference type="PANTHER" id="PTHR42643:SF38">
    <property type="entry name" value="IONOTROPIC RECEPTOR 100A"/>
    <property type="match status" value="1"/>
</dbReference>
<dbReference type="GO" id="GO:0005886">
    <property type="term" value="C:plasma membrane"/>
    <property type="evidence" value="ECO:0007669"/>
    <property type="project" value="UniProtKB-SubCell"/>
</dbReference>
<evidence type="ECO:0000313" key="9">
    <source>
        <dbReference type="EMBL" id="GBM30229.1"/>
    </source>
</evidence>
<dbReference type="SUPFAM" id="SSF53850">
    <property type="entry name" value="Periplasmic binding protein-like II"/>
    <property type="match status" value="1"/>
</dbReference>
<evidence type="ECO:0008006" key="11">
    <source>
        <dbReference type="Google" id="ProtNLM"/>
    </source>
</evidence>